<evidence type="ECO:0000256" key="1">
    <source>
        <dbReference type="SAM" id="MobiDB-lite"/>
    </source>
</evidence>
<feature type="chain" id="PRO_5040145631" description="Stress response protein ish1" evidence="2">
    <location>
        <begin position="20"/>
        <end position="585"/>
    </location>
</feature>
<dbReference type="EMBL" id="JAGHQM010002653">
    <property type="protein sequence ID" value="KAH0548302.1"/>
    <property type="molecule type" value="Genomic_DNA"/>
</dbReference>
<gene>
    <name evidence="3" type="ORF">GP486_008002</name>
</gene>
<dbReference type="InterPro" id="IPR018803">
    <property type="entry name" value="Ish1/Msc1-like"/>
</dbReference>
<sequence>MKFSSTVFVLALAAELVVASSWFGKPVYNKWHETELERWLSDHDIPHPKAADRKELENIVKENWQTKVSSPYADWDTGQLQQYLKEKGIEVQESAKQNRELLAGQVEQYWCEAGKQAVEAWGSVSDWIFDTYGVFLRTRVAVGRGGTNIYLTASWSDSQLRAFLDKHVISCPQPRNRNTLLNAVHQNYESVSKKAGETAAYPGDWLYETWSNSDLKAWLEERGYPVPQSSMRDRLIASVRRNARVASLRLRSAADHAYSSAEGLKENVADKIFDTWSDSQIKEWADKNGIKVPQGSKRNELLAIARKHRASLMGDNVSASVSSLIGAATSKAGNEYAKATDDAERMANDGFNEAVDLWTDTRLKAYLDSRGIPVPQGGRRDELLAKVRLQKHKAATGYSAWTFDTWTTENLKKWLASQGNKAANQAYLTREELLKHVQDSYASASSSGGSAYASLTSALASATVAAKDSMFETWSESDLKSYLDGYGVPVYQGSTANELRALARRQHDYFLYGANTPSGTMYAKLKDGMWRTLGQLGIVGTTKEQEEMQHRGEMAKDRMEEKATYTANRAREEAQRAKDQARQEL</sequence>
<evidence type="ECO:0000313" key="4">
    <source>
        <dbReference type="Proteomes" id="UP000750711"/>
    </source>
</evidence>
<feature type="signal peptide" evidence="2">
    <location>
        <begin position="1"/>
        <end position="19"/>
    </location>
</feature>
<keyword evidence="2" id="KW-0732">Signal</keyword>
<keyword evidence="4" id="KW-1185">Reference proteome</keyword>
<evidence type="ECO:0000256" key="2">
    <source>
        <dbReference type="SAM" id="SignalP"/>
    </source>
</evidence>
<protein>
    <recommendedName>
        <fullName evidence="5">Stress response protein ish1</fullName>
    </recommendedName>
</protein>
<dbReference type="Proteomes" id="UP000750711">
    <property type="component" value="Unassembled WGS sequence"/>
</dbReference>
<dbReference type="Pfam" id="PF10281">
    <property type="entry name" value="Ish1"/>
    <property type="match status" value="7"/>
</dbReference>
<dbReference type="AlphaFoldDB" id="A0A9P8IBS1"/>
<evidence type="ECO:0000313" key="3">
    <source>
        <dbReference type="EMBL" id="KAH0548302.1"/>
    </source>
</evidence>
<feature type="region of interest" description="Disordered" evidence="1">
    <location>
        <begin position="543"/>
        <end position="585"/>
    </location>
</feature>
<evidence type="ECO:0008006" key="5">
    <source>
        <dbReference type="Google" id="ProtNLM"/>
    </source>
</evidence>
<reference evidence="3" key="1">
    <citation type="submission" date="2021-03" db="EMBL/GenBank/DDBJ databases">
        <title>Comparative genomics and phylogenomic investigation of the class Geoglossomycetes provide insights into ecological specialization and systematics.</title>
        <authorList>
            <person name="Melie T."/>
            <person name="Pirro S."/>
            <person name="Miller A.N."/>
            <person name="Quandt A."/>
        </authorList>
    </citation>
    <scope>NUCLEOTIDE SEQUENCE</scope>
    <source>
        <strain evidence="3">CAQ_001_2017</strain>
    </source>
</reference>
<name>A0A9P8IBS1_9PEZI</name>
<proteinExistence type="predicted"/>
<comment type="caution">
    <text evidence="3">The sequence shown here is derived from an EMBL/GenBank/DDBJ whole genome shotgun (WGS) entry which is preliminary data.</text>
</comment>
<organism evidence="3 4">
    <name type="scientific">Trichoglossum hirsutum</name>
    <dbReference type="NCBI Taxonomy" id="265104"/>
    <lineage>
        <taxon>Eukaryota</taxon>
        <taxon>Fungi</taxon>
        <taxon>Dikarya</taxon>
        <taxon>Ascomycota</taxon>
        <taxon>Pezizomycotina</taxon>
        <taxon>Geoglossomycetes</taxon>
        <taxon>Geoglossales</taxon>
        <taxon>Geoglossaceae</taxon>
        <taxon>Trichoglossum</taxon>
    </lineage>
</organism>
<accession>A0A9P8IBS1</accession>